<organism evidence="2 3">
    <name type="scientific">Asterophora parasitica</name>
    <dbReference type="NCBI Taxonomy" id="117018"/>
    <lineage>
        <taxon>Eukaryota</taxon>
        <taxon>Fungi</taxon>
        <taxon>Dikarya</taxon>
        <taxon>Basidiomycota</taxon>
        <taxon>Agaricomycotina</taxon>
        <taxon>Agaricomycetes</taxon>
        <taxon>Agaricomycetidae</taxon>
        <taxon>Agaricales</taxon>
        <taxon>Tricholomatineae</taxon>
        <taxon>Lyophyllaceae</taxon>
        <taxon>Asterophora</taxon>
    </lineage>
</organism>
<name>A0A9P7KCG5_9AGAR</name>
<reference evidence="2" key="1">
    <citation type="submission" date="2020-07" db="EMBL/GenBank/DDBJ databases">
        <authorList>
            <person name="Nieuwenhuis M."/>
            <person name="Van De Peppel L.J.J."/>
        </authorList>
    </citation>
    <scope>NUCLEOTIDE SEQUENCE</scope>
    <source>
        <strain evidence="2">AP01</strain>
        <tissue evidence="2">Mycelium</tissue>
    </source>
</reference>
<accession>A0A9P7KCG5</accession>
<protein>
    <submittedName>
        <fullName evidence="2">Uncharacterized protein</fullName>
    </submittedName>
</protein>
<gene>
    <name evidence="2" type="ORF">DXG03_002218</name>
</gene>
<keyword evidence="3" id="KW-1185">Reference proteome</keyword>
<reference evidence="2" key="2">
    <citation type="submission" date="2021-10" db="EMBL/GenBank/DDBJ databases">
        <title>Phylogenomics reveals ancestral predisposition of the termite-cultivated fungus Termitomyces towards a domesticated lifestyle.</title>
        <authorList>
            <person name="Auxier B."/>
            <person name="Grum-Grzhimaylo A."/>
            <person name="Cardenas M.E."/>
            <person name="Lodge J.D."/>
            <person name="Laessoe T."/>
            <person name="Pedersen O."/>
            <person name="Smith M.E."/>
            <person name="Kuyper T.W."/>
            <person name="Franco-Molano E.A."/>
            <person name="Baroni T.J."/>
            <person name="Aanen D.K."/>
        </authorList>
    </citation>
    <scope>NUCLEOTIDE SEQUENCE</scope>
    <source>
        <strain evidence="2">AP01</strain>
        <tissue evidence="2">Mycelium</tissue>
    </source>
</reference>
<sequence length="84" mass="9102">MPHREPIINVKKNAEASGSGSGDKKAQDEIIKALKAELEKQRATPAETRAKSATAPKVLKGASLANPNKKARKYQAIEFESDDE</sequence>
<comment type="caution">
    <text evidence="2">The sequence shown here is derived from an EMBL/GenBank/DDBJ whole genome shotgun (WGS) entry which is preliminary data.</text>
</comment>
<dbReference type="OrthoDB" id="3065216at2759"/>
<feature type="region of interest" description="Disordered" evidence="1">
    <location>
        <begin position="40"/>
        <end position="84"/>
    </location>
</feature>
<evidence type="ECO:0000313" key="2">
    <source>
        <dbReference type="EMBL" id="KAG5646841.1"/>
    </source>
</evidence>
<dbReference type="AlphaFoldDB" id="A0A9P7KCG5"/>
<feature type="region of interest" description="Disordered" evidence="1">
    <location>
        <begin position="1"/>
        <end position="28"/>
    </location>
</feature>
<proteinExistence type="predicted"/>
<evidence type="ECO:0000256" key="1">
    <source>
        <dbReference type="SAM" id="MobiDB-lite"/>
    </source>
</evidence>
<dbReference type="EMBL" id="JABCKV010000016">
    <property type="protein sequence ID" value="KAG5646841.1"/>
    <property type="molecule type" value="Genomic_DNA"/>
</dbReference>
<evidence type="ECO:0000313" key="3">
    <source>
        <dbReference type="Proteomes" id="UP000775547"/>
    </source>
</evidence>
<dbReference type="Proteomes" id="UP000775547">
    <property type="component" value="Unassembled WGS sequence"/>
</dbReference>